<dbReference type="AlphaFoldDB" id="A0A837PB84"/>
<sequence length="95" mass="11325">MVFTFIYVLLFVSVRQRFNKEKLLKDETLLRVARRKDNFKRMDIFGNDWYAETTKDHKQIWVKVHDGGINSRPVPVMKDGMHKASWYPKNGVKLP</sequence>
<evidence type="ECO:0000313" key="1">
    <source>
        <dbReference type="EMBL" id="KPN44460.1"/>
    </source>
</evidence>
<accession>A0A837PB84</accession>
<name>A0A837PB84_LACPN</name>
<reference evidence="1 2" key="1">
    <citation type="submission" date="2015-10" db="EMBL/GenBank/DDBJ databases">
        <title>Resequencing of Lactobacillus plantarum WJL strain genome.</title>
        <authorList>
            <person name="Martino M.E."/>
        </authorList>
    </citation>
    <scope>NUCLEOTIDE SEQUENCE [LARGE SCALE GENOMIC DNA]</scope>
    <source>
        <strain evidence="1 2">WJL</strain>
    </source>
</reference>
<organism evidence="1 2">
    <name type="scientific">Lactiplantibacillus plantarum WJL</name>
    <dbReference type="NCBI Taxonomy" id="1350466"/>
    <lineage>
        <taxon>Bacteria</taxon>
        <taxon>Bacillati</taxon>
        <taxon>Bacillota</taxon>
        <taxon>Bacilli</taxon>
        <taxon>Lactobacillales</taxon>
        <taxon>Lactobacillaceae</taxon>
        <taxon>Lactiplantibacillus</taxon>
    </lineage>
</organism>
<dbReference type="EMBL" id="LKLZ01000003">
    <property type="protein sequence ID" value="KPN44460.1"/>
    <property type="molecule type" value="Genomic_DNA"/>
</dbReference>
<protein>
    <submittedName>
        <fullName evidence="1">Serine transporter</fullName>
    </submittedName>
</protein>
<dbReference type="Proteomes" id="UP000050511">
    <property type="component" value="Unassembled WGS sequence"/>
</dbReference>
<proteinExistence type="predicted"/>
<gene>
    <name evidence="1" type="ORF">WJL_1539</name>
</gene>
<evidence type="ECO:0000313" key="2">
    <source>
        <dbReference type="Proteomes" id="UP000050511"/>
    </source>
</evidence>
<comment type="caution">
    <text evidence="1">The sequence shown here is derived from an EMBL/GenBank/DDBJ whole genome shotgun (WGS) entry which is preliminary data.</text>
</comment>